<dbReference type="EMBL" id="FNNE01000008">
    <property type="protein sequence ID" value="SDX36907.1"/>
    <property type="molecule type" value="Genomic_DNA"/>
</dbReference>
<keyword evidence="4" id="KW-1185">Reference proteome</keyword>
<evidence type="ECO:0000259" key="2">
    <source>
        <dbReference type="Pfam" id="PF22150"/>
    </source>
</evidence>
<proteinExistence type="predicted"/>
<feature type="domain" description="Type IV pilin Tt1218-like" evidence="2">
    <location>
        <begin position="32"/>
        <end position="104"/>
    </location>
</feature>
<evidence type="ECO:0000313" key="4">
    <source>
        <dbReference type="Proteomes" id="UP000199675"/>
    </source>
</evidence>
<protein>
    <submittedName>
        <fullName evidence="3">Type IV pilus assembly protein PilV</fullName>
    </submittedName>
</protein>
<evidence type="ECO:0000313" key="3">
    <source>
        <dbReference type="EMBL" id="SDX36907.1"/>
    </source>
</evidence>
<keyword evidence="1" id="KW-0812">Transmembrane</keyword>
<dbReference type="Proteomes" id="UP000199675">
    <property type="component" value="Unassembled WGS sequence"/>
</dbReference>
<reference evidence="3 4" key="1">
    <citation type="submission" date="2016-10" db="EMBL/GenBank/DDBJ databases">
        <authorList>
            <person name="de Groot N.N."/>
        </authorList>
    </citation>
    <scope>NUCLEOTIDE SEQUENCE [LARGE SCALE GENOMIC DNA]</scope>
    <source>
        <strain evidence="3 4">CGMCC 1.7059</strain>
    </source>
</reference>
<dbReference type="NCBIfam" id="TIGR02523">
    <property type="entry name" value="type_IV_pilV"/>
    <property type="match status" value="1"/>
</dbReference>
<gene>
    <name evidence="3" type="ORF">SAMN04487960_108217</name>
</gene>
<name>A0A1H3B4N5_9GAMM</name>
<dbReference type="AlphaFoldDB" id="A0A1H3B4N5"/>
<feature type="transmembrane region" description="Helical" evidence="1">
    <location>
        <begin position="12"/>
        <end position="32"/>
    </location>
</feature>
<dbReference type="InterPro" id="IPR054402">
    <property type="entry name" value="Tt1218-like_dom"/>
</dbReference>
<dbReference type="InterPro" id="IPR012902">
    <property type="entry name" value="N_methyl_site"/>
</dbReference>
<dbReference type="Pfam" id="PF22150">
    <property type="entry name" value="Tt1218-like"/>
    <property type="match status" value="1"/>
</dbReference>
<dbReference type="STRING" id="488533.SAMN04487960_108217"/>
<organism evidence="3 4">
    <name type="scientific">Marinobacter mobilis</name>
    <dbReference type="NCBI Taxonomy" id="488533"/>
    <lineage>
        <taxon>Bacteria</taxon>
        <taxon>Pseudomonadati</taxon>
        <taxon>Pseudomonadota</taxon>
        <taxon>Gammaproteobacteria</taxon>
        <taxon>Pseudomonadales</taxon>
        <taxon>Marinobacteraceae</taxon>
        <taxon>Marinobacter</taxon>
    </lineage>
</organism>
<evidence type="ECO:0000256" key="1">
    <source>
        <dbReference type="SAM" id="Phobius"/>
    </source>
</evidence>
<dbReference type="Pfam" id="PF07963">
    <property type="entry name" value="N_methyl"/>
    <property type="match status" value="1"/>
</dbReference>
<accession>A0A1H3B4N5</accession>
<dbReference type="InterPro" id="IPR013362">
    <property type="entry name" value="Pilus_4_PilV"/>
</dbReference>
<keyword evidence="1" id="KW-1133">Transmembrane helix</keyword>
<dbReference type="RefSeq" id="WP_245726036.1">
    <property type="nucleotide sequence ID" value="NZ_FNNE01000008.1"/>
</dbReference>
<sequence>MARINAQRGAGLIEVLVAVLVLAVGLLGLAGLQTQSLRFNNEAYFRTQASLLVMDMADRMRTNMEQVREQVSTYTIEKTDTVPVTVRSCQTSVCNASQLAEFDFQQWRQRVDQVLPGATVEVKPDSAGVGTPWRGFTITIEYESTDSPTPQVLSYRVRI</sequence>
<keyword evidence="1" id="KW-0472">Membrane</keyword>